<dbReference type="Gene3D" id="1.25.10.10">
    <property type="entry name" value="Leucine-rich Repeat Variant"/>
    <property type="match status" value="1"/>
</dbReference>
<dbReference type="PANTHER" id="PTHR14418:SF5">
    <property type="entry name" value="CONDENSIN COMPLEX SUBUNIT 3"/>
    <property type="match status" value="1"/>
</dbReference>
<dbReference type="InterPro" id="IPR011989">
    <property type="entry name" value="ARM-like"/>
</dbReference>
<feature type="compositionally biased region" description="Polar residues" evidence="9">
    <location>
        <begin position="1350"/>
        <end position="1376"/>
    </location>
</feature>
<dbReference type="Proteomes" id="UP000243686">
    <property type="component" value="Unassembled WGS sequence"/>
</dbReference>
<keyword evidence="6" id="KW-0226">DNA condensation</keyword>
<gene>
    <name evidence="11" type="ORF">X801_05282</name>
</gene>
<dbReference type="PANTHER" id="PTHR14418">
    <property type="entry name" value="CONDENSIN COMPLEX SUBUNIT 3-RELATED"/>
    <property type="match status" value="1"/>
</dbReference>
<dbReference type="GO" id="GO:0005737">
    <property type="term" value="C:cytoplasm"/>
    <property type="evidence" value="ECO:0007669"/>
    <property type="project" value="TreeGrafter"/>
</dbReference>
<feature type="domain" description="UVR" evidence="10">
    <location>
        <begin position="492"/>
        <end position="527"/>
    </location>
</feature>
<feature type="non-terminal residue" evidence="11">
    <location>
        <position position="1382"/>
    </location>
</feature>
<keyword evidence="3" id="KW-0158">Chromosome</keyword>
<dbReference type="InterPro" id="IPR001943">
    <property type="entry name" value="UVR_dom"/>
</dbReference>
<evidence type="ECO:0000256" key="1">
    <source>
        <dbReference type="ARBA" id="ARBA00004286"/>
    </source>
</evidence>
<keyword evidence="8" id="KW-0175">Coiled coil</keyword>
<feature type="region of interest" description="Disordered" evidence="9">
    <location>
        <begin position="538"/>
        <end position="585"/>
    </location>
</feature>
<dbReference type="GO" id="GO:0000793">
    <property type="term" value="C:condensed chromosome"/>
    <property type="evidence" value="ECO:0007669"/>
    <property type="project" value="TreeGrafter"/>
</dbReference>
<feature type="compositionally biased region" description="Basic residues" evidence="9">
    <location>
        <begin position="1248"/>
        <end position="1258"/>
    </location>
</feature>
<evidence type="ECO:0000256" key="3">
    <source>
        <dbReference type="ARBA" id="ARBA00022454"/>
    </source>
</evidence>
<protein>
    <submittedName>
        <fullName evidence="11">HEAT repeat protein</fullName>
    </submittedName>
</protein>
<dbReference type="GO" id="GO:0007076">
    <property type="term" value="P:mitotic chromosome condensation"/>
    <property type="evidence" value="ECO:0007669"/>
    <property type="project" value="InterPro"/>
</dbReference>
<keyword evidence="4" id="KW-0132">Cell division</keyword>
<sequence length="1382" mass="153615">SGDRTPYRERTIDFITKFALFCGKSDNDGPVDTLNNRLLLRLFVFCMRYNECPNPAVRFRCVQIIHKLLEGIGENGVIPDELYQGLQDILLRRVQDVKSVVRVQAIQALSRMQDPTTTDCPAVESFIWLSRHDPTTEVRRAALAAMVLTTKTLPSLIERCRDVSDTVRRTAYKILTDRNVLRPLSIAKRIRILQDGLSDRSADVRLAAQELVLAWFRSSDSNPIKLLHRLDTEGVPETSQLLLDTLFTTLPEADFNAMVRTWAANYLSEQRTIKPEMLTPDAAFFWRALAEYLNKRRENQPKGNPHPTNDVIADDEESETNTGAVSPELIIPSASSYVDMTKILIDQLVQMVLAEEFDEKAMEQECIVEHVLRLALSLDLSDEFGRRRLVTLIHEWITSPVVPSTLSTHLLKVHALLEPNLRKRVNNVIEMISELCDPVEPQAHINSASEAPPCKTQAEGGSQQKDTRPVELQPTLSKDVERDIRLKIAKLEVQLNEVNESLHECVRRKEFERAMGLRDQCAQLESERSALLGQLHGENIKPAQETPNNQTKPDAKGEHSNSEAATEVKPGAPELEDDEDGEEKAAEDGLHNLLERCSAAVLQKANRLAALVVQQAPTLWRLPASLRSLLDSLVSCLPVTCLSPSHNVAVFSTHQHRLATSSCIFPSIQHSDPSVRNQAILTLGLCCSMDLPLAIQYLHLFYSYGFFIFTCLVCGYVTSSLRFRQLTVCPIPQAMRVDHVMISETALKCIIDCYLIYGFRPFHDAKVRPYARITTSKDASILLSEVGEGTDSDGDDDNSCVASDYIVLMRQNDQIADGAQVTLSNRLVRREEMSKTAARLLKPIVALLDNEDDDLRTTSALGLAKLLIYDRFVSSQVLSQLILLWFNPISEDRPAIRRGLACFFTDYACGNTANSTGSSASHDIHQAALTDAVLPTLSSLIRAPASSPLSEVEPADVAALLAHLTDTIQLKSAQDTQPRVQKKQQPVDMADQEHLEGEQPALETEQLMPNELSLNNPHHDRLALTLASEILKAPQSAEAKLYLRMLSQLHPSPKNVELHVELLLLSEAMFKFADRSSTLLLHRFRKQVCQSLEQLGLDPEKVLIEAKKAKAAEAGSQQTREDHENSASDSSNSIRDLDTTVLNDAHKRIDPNHPTLLGSARPNTHLLANANTAHEGGPTQRLAASSLITQSQLGRTLLGVSVLEKSGHHGTLLDFSESDESDVVSPLAELAEEPAKPTSISTTTTVRTKNHKPTRRVRIQPQKSQRMTRGSSSSAGSEYHDLEQHEEIGGDEEKDKENTLAVTPLQNRRLSAEPPDSQSRVSTSVDNGQMRAPNVIPKPGRNTQSKRRSPQSLTRNARDSSTMAASPTPIQSANTRRNVRRK</sequence>
<feature type="compositionally biased region" description="Polar residues" evidence="9">
    <location>
        <begin position="1300"/>
        <end position="1309"/>
    </location>
</feature>
<dbReference type="GO" id="GO:0051301">
    <property type="term" value="P:cell division"/>
    <property type="evidence" value="ECO:0007669"/>
    <property type="project" value="UniProtKB-KW"/>
</dbReference>
<feature type="region of interest" description="Disordered" evidence="9">
    <location>
        <begin position="297"/>
        <end position="319"/>
    </location>
</feature>
<feature type="compositionally biased region" description="Polar residues" evidence="9">
    <location>
        <begin position="1316"/>
        <end position="1327"/>
    </location>
</feature>
<evidence type="ECO:0000259" key="10">
    <source>
        <dbReference type="PROSITE" id="PS50151"/>
    </source>
</evidence>
<dbReference type="Pfam" id="PF02151">
    <property type="entry name" value="UVR"/>
    <property type="match status" value="1"/>
</dbReference>
<comment type="similarity">
    <text evidence="2">Belongs to the CND3 (condensin subunit 3) family.</text>
</comment>
<keyword evidence="7" id="KW-0131">Cell cycle</keyword>
<keyword evidence="12" id="KW-1185">Reference proteome</keyword>
<dbReference type="SUPFAM" id="SSF48371">
    <property type="entry name" value="ARM repeat"/>
    <property type="match status" value="1"/>
</dbReference>
<evidence type="ECO:0000313" key="11">
    <source>
        <dbReference type="EMBL" id="OON18857.1"/>
    </source>
</evidence>
<feature type="region of interest" description="Disordered" evidence="9">
    <location>
        <begin position="1108"/>
        <end position="1135"/>
    </location>
</feature>
<feature type="compositionally biased region" description="Low complexity" evidence="9">
    <location>
        <begin position="1238"/>
        <end position="1247"/>
    </location>
</feature>
<feature type="non-terminal residue" evidence="11">
    <location>
        <position position="1"/>
    </location>
</feature>
<dbReference type="GO" id="GO:0000796">
    <property type="term" value="C:condensin complex"/>
    <property type="evidence" value="ECO:0007669"/>
    <property type="project" value="InterPro"/>
</dbReference>
<comment type="subcellular location">
    <subcellularLocation>
        <location evidence="1">Chromosome</location>
    </subcellularLocation>
</comment>
<feature type="compositionally biased region" description="Basic and acidic residues" evidence="9">
    <location>
        <begin position="1278"/>
        <end position="1298"/>
    </location>
</feature>
<dbReference type="InterPro" id="IPR016024">
    <property type="entry name" value="ARM-type_fold"/>
</dbReference>
<dbReference type="InterPro" id="IPR027165">
    <property type="entry name" value="CND3"/>
</dbReference>
<feature type="coiled-coil region" evidence="8">
    <location>
        <begin position="481"/>
        <end position="508"/>
    </location>
</feature>
<evidence type="ECO:0000256" key="4">
    <source>
        <dbReference type="ARBA" id="ARBA00022618"/>
    </source>
</evidence>
<evidence type="ECO:0000256" key="8">
    <source>
        <dbReference type="SAM" id="Coils"/>
    </source>
</evidence>
<feature type="region of interest" description="Disordered" evidence="9">
    <location>
        <begin position="972"/>
        <end position="993"/>
    </location>
</feature>
<dbReference type="InterPro" id="IPR025977">
    <property type="entry name" value="Cnd3_C"/>
</dbReference>
<evidence type="ECO:0000256" key="2">
    <source>
        <dbReference type="ARBA" id="ARBA00006533"/>
    </source>
</evidence>
<organism evidence="11 12">
    <name type="scientific">Opisthorchis viverrini</name>
    <name type="common">Southeast Asian liver fluke</name>
    <dbReference type="NCBI Taxonomy" id="6198"/>
    <lineage>
        <taxon>Eukaryota</taxon>
        <taxon>Metazoa</taxon>
        <taxon>Spiralia</taxon>
        <taxon>Lophotrochozoa</taxon>
        <taxon>Platyhelminthes</taxon>
        <taxon>Trematoda</taxon>
        <taxon>Digenea</taxon>
        <taxon>Opisthorchiida</taxon>
        <taxon>Opisthorchiata</taxon>
        <taxon>Opisthorchiidae</taxon>
        <taxon>Opisthorchis</taxon>
    </lineage>
</organism>
<keyword evidence="5" id="KW-0498">Mitosis</keyword>
<evidence type="ECO:0000313" key="12">
    <source>
        <dbReference type="Proteomes" id="UP000243686"/>
    </source>
</evidence>
<evidence type="ECO:0000256" key="6">
    <source>
        <dbReference type="ARBA" id="ARBA00023067"/>
    </source>
</evidence>
<feature type="compositionally biased region" description="Polar residues" evidence="9">
    <location>
        <begin position="1261"/>
        <end position="1276"/>
    </location>
</feature>
<dbReference type="PROSITE" id="PS50151">
    <property type="entry name" value="UVR"/>
    <property type="match status" value="1"/>
</dbReference>
<reference evidence="11 12" key="1">
    <citation type="submission" date="2015-03" db="EMBL/GenBank/DDBJ databases">
        <title>Draft genome of the nematode, Opisthorchis viverrini.</title>
        <authorList>
            <person name="Mitreva M."/>
        </authorList>
    </citation>
    <scope>NUCLEOTIDE SEQUENCE [LARGE SCALE GENOMIC DNA]</scope>
    <source>
        <strain evidence="11">Khon Kaen</strain>
    </source>
</reference>
<dbReference type="Pfam" id="PF12719">
    <property type="entry name" value="Cnd3"/>
    <property type="match status" value="2"/>
</dbReference>
<evidence type="ECO:0000256" key="5">
    <source>
        <dbReference type="ARBA" id="ARBA00022776"/>
    </source>
</evidence>
<feature type="region of interest" description="Disordered" evidence="9">
    <location>
        <begin position="446"/>
        <end position="476"/>
    </location>
</feature>
<dbReference type="EMBL" id="KV893784">
    <property type="protein sequence ID" value="OON18857.1"/>
    <property type="molecule type" value="Genomic_DNA"/>
</dbReference>
<accession>A0A1S8WWL9</accession>
<proteinExistence type="inferred from homology"/>
<feature type="region of interest" description="Disordered" evidence="9">
    <location>
        <begin position="1211"/>
        <end position="1382"/>
    </location>
</feature>
<evidence type="ECO:0000256" key="7">
    <source>
        <dbReference type="ARBA" id="ARBA00023306"/>
    </source>
</evidence>
<evidence type="ECO:0000256" key="9">
    <source>
        <dbReference type="SAM" id="MobiDB-lite"/>
    </source>
</evidence>
<name>A0A1S8WWL9_OPIVI</name>